<feature type="domain" description="CSC1/OSCA1-like 7TM region" evidence="10">
    <location>
        <begin position="374"/>
        <end position="657"/>
    </location>
</feature>
<keyword evidence="4 9" id="KW-0812">Transmembrane</keyword>
<dbReference type="OrthoDB" id="2150324at2759"/>
<evidence type="ECO:0000256" key="9">
    <source>
        <dbReference type="SAM" id="Phobius"/>
    </source>
</evidence>
<reference evidence="14" key="2">
    <citation type="submission" date="2015-01" db="EMBL/GenBank/DDBJ databases">
        <title>Evolutionary Origins and Diversification of the Mycorrhizal Mutualists.</title>
        <authorList>
            <consortium name="DOE Joint Genome Institute"/>
            <consortium name="Mycorrhizal Genomics Consortium"/>
            <person name="Kohler A."/>
            <person name="Kuo A."/>
            <person name="Nagy L.G."/>
            <person name="Floudas D."/>
            <person name="Copeland A."/>
            <person name="Barry K.W."/>
            <person name="Cichocki N."/>
            <person name="Veneault-Fourrey C."/>
            <person name="LaButti K."/>
            <person name="Lindquist E.A."/>
            <person name="Lipzen A."/>
            <person name="Lundell T."/>
            <person name="Morin E."/>
            <person name="Murat C."/>
            <person name="Riley R."/>
            <person name="Ohm R."/>
            <person name="Sun H."/>
            <person name="Tunlid A."/>
            <person name="Henrissat B."/>
            <person name="Grigoriev I.V."/>
            <person name="Hibbett D.S."/>
            <person name="Martin F."/>
        </authorList>
    </citation>
    <scope>NUCLEOTIDE SEQUENCE [LARGE SCALE GENOMIC DNA]</scope>
    <source>
        <strain evidence="14">F 1598</strain>
    </source>
</reference>
<dbReference type="PANTHER" id="PTHR13018">
    <property type="entry name" value="PROBABLE MEMBRANE PROTEIN DUF221-RELATED"/>
    <property type="match status" value="1"/>
</dbReference>
<evidence type="ECO:0000313" key="14">
    <source>
        <dbReference type="Proteomes" id="UP000054166"/>
    </source>
</evidence>
<feature type="transmembrane region" description="Helical" evidence="9">
    <location>
        <begin position="151"/>
        <end position="176"/>
    </location>
</feature>
<feature type="transmembrane region" description="Helical" evidence="9">
    <location>
        <begin position="640"/>
        <end position="662"/>
    </location>
</feature>
<evidence type="ECO:0000256" key="5">
    <source>
        <dbReference type="ARBA" id="ARBA00022989"/>
    </source>
</evidence>
<dbReference type="PANTHER" id="PTHR13018:SF149">
    <property type="entry name" value="DOMAIN PROTEIN, PUTATIVE (AFU_ORTHOLOGUE AFUA_3G11660)-RELATED"/>
    <property type="match status" value="1"/>
</dbReference>
<feature type="transmembrane region" description="Helical" evidence="9">
    <location>
        <begin position="25"/>
        <end position="46"/>
    </location>
</feature>
<feature type="transmembrane region" description="Helical" evidence="9">
    <location>
        <begin position="535"/>
        <end position="555"/>
    </location>
</feature>
<dbReference type="EMBL" id="KN832999">
    <property type="protein sequence ID" value="KIM81470.1"/>
    <property type="molecule type" value="Genomic_DNA"/>
</dbReference>
<dbReference type="FunCoup" id="A0A0C3F9Y2">
    <property type="interactions" value="51"/>
</dbReference>
<dbReference type="Pfam" id="PF13967">
    <property type="entry name" value="RSN1_TM"/>
    <property type="match status" value="1"/>
</dbReference>
<dbReference type="InterPro" id="IPR003864">
    <property type="entry name" value="CSC1/OSCA1-like_7TM"/>
</dbReference>
<feature type="transmembrane region" description="Helical" evidence="9">
    <location>
        <begin position="668"/>
        <end position="688"/>
    </location>
</feature>
<evidence type="ECO:0000256" key="3">
    <source>
        <dbReference type="ARBA" id="ARBA00022448"/>
    </source>
</evidence>
<evidence type="ECO:0008006" key="15">
    <source>
        <dbReference type="Google" id="ProtNLM"/>
    </source>
</evidence>
<feature type="compositionally biased region" description="Low complexity" evidence="8">
    <location>
        <begin position="960"/>
        <end position="972"/>
    </location>
</feature>
<feature type="transmembrane region" description="Helical" evidence="9">
    <location>
        <begin position="379"/>
        <end position="400"/>
    </location>
</feature>
<evidence type="ECO:0000256" key="2">
    <source>
        <dbReference type="ARBA" id="ARBA00007779"/>
    </source>
</evidence>
<keyword evidence="7" id="KW-0175">Coiled coil</keyword>
<organism evidence="13 14">
    <name type="scientific">Piloderma croceum (strain F 1598)</name>
    <dbReference type="NCBI Taxonomy" id="765440"/>
    <lineage>
        <taxon>Eukaryota</taxon>
        <taxon>Fungi</taxon>
        <taxon>Dikarya</taxon>
        <taxon>Basidiomycota</taxon>
        <taxon>Agaricomycotina</taxon>
        <taxon>Agaricomycetes</taxon>
        <taxon>Agaricomycetidae</taxon>
        <taxon>Atheliales</taxon>
        <taxon>Atheliaceae</taxon>
        <taxon>Piloderma</taxon>
    </lineage>
</organism>
<evidence type="ECO:0000256" key="4">
    <source>
        <dbReference type="ARBA" id="ARBA00022692"/>
    </source>
</evidence>
<feature type="coiled-coil region" evidence="7">
    <location>
        <begin position="293"/>
        <end position="320"/>
    </location>
</feature>
<gene>
    <name evidence="13" type="ORF">PILCRDRAFT_821558</name>
</gene>
<dbReference type="GO" id="GO:0005886">
    <property type="term" value="C:plasma membrane"/>
    <property type="evidence" value="ECO:0007669"/>
    <property type="project" value="TreeGrafter"/>
</dbReference>
<evidence type="ECO:0000259" key="10">
    <source>
        <dbReference type="Pfam" id="PF02714"/>
    </source>
</evidence>
<dbReference type="InterPro" id="IPR045122">
    <property type="entry name" value="Csc1-like"/>
</dbReference>
<dbReference type="InterPro" id="IPR032880">
    <property type="entry name" value="CSC1/OSCA1-like_N"/>
</dbReference>
<dbReference type="STRING" id="765440.A0A0C3F9Y2"/>
<evidence type="ECO:0000256" key="7">
    <source>
        <dbReference type="SAM" id="Coils"/>
    </source>
</evidence>
<evidence type="ECO:0000313" key="13">
    <source>
        <dbReference type="EMBL" id="KIM81470.1"/>
    </source>
</evidence>
<keyword evidence="6 9" id="KW-0472">Membrane</keyword>
<protein>
    <recommendedName>
        <fullName evidence="15">DUF221-domain-containing protein</fullName>
    </recommendedName>
</protein>
<comment type="similarity">
    <text evidence="2">Belongs to the CSC1 (TC 1.A.17) family.</text>
</comment>
<evidence type="ECO:0000259" key="12">
    <source>
        <dbReference type="Pfam" id="PF14703"/>
    </source>
</evidence>
<proteinExistence type="inferred from homology"/>
<feature type="region of interest" description="Disordered" evidence="8">
    <location>
        <begin position="831"/>
        <end position="872"/>
    </location>
</feature>
<evidence type="ECO:0000256" key="1">
    <source>
        <dbReference type="ARBA" id="ARBA00004141"/>
    </source>
</evidence>
<feature type="transmembrane region" description="Helical" evidence="9">
    <location>
        <begin position="576"/>
        <end position="595"/>
    </location>
</feature>
<dbReference type="HOGENOM" id="CLU_009187_0_0_1"/>
<name>A0A0C3F9Y2_PILCF</name>
<evidence type="ECO:0000256" key="8">
    <source>
        <dbReference type="SAM" id="MobiDB-lite"/>
    </source>
</evidence>
<feature type="compositionally biased region" description="Basic and acidic residues" evidence="8">
    <location>
        <begin position="941"/>
        <end position="951"/>
    </location>
</feature>
<feature type="transmembrane region" description="Helical" evidence="9">
    <location>
        <begin position="420"/>
        <end position="449"/>
    </location>
</feature>
<feature type="domain" description="CSC1/OSCA1-like cytosolic" evidence="12">
    <location>
        <begin position="200"/>
        <end position="363"/>
    </location>
</feature>
<feature type="compositionally biased region" description="Polar residues" evidence="8">
    <location>
        <begin position="904"/>
        <end position="930"/>
    </location>
</feature>
<reference evidence="13 14" key="1">
    <citation type="submission" date="2014-04" db="EMBL/GenBank/DDBJ databases">
        <authorList>
            <consortium name="DOE Joint Genome Institute"/>
            <person name="Kuo A."/>
            <person name="Tarkka M."/>
            <person name="Buscot F."/>
            <person name="Kohler A."/>
            <person name="Nagy L.G."/>
            <person name="Floudas D."/>
            <person name="Copeland A."/>
            <person name="Barry K.W."/>
            <person name="Cichocki N."/>
            <person name="Veneault-Fourrey C."/>
            <person name="LaButti K."/>
            <person name="Lindquist E.A."/>
            <person name="Lipzen A."/>
            <person name="Lundell T."/>
            <person name="Morin E."/>
            <person name="Murat C."/>
            <person name="Sun H."/>
            <person name="Tunlid A."/>
            <person name="Henrissat B."/>
            <person name="Grigoriev I.V."/>
            <person name="Hibbett D.S."/>
            <person name="Martin F."/>
            <person name="Nordberg H.P."/>
            <person name="Cantor M.N."/>
            <person name="Hua S.X."/>
        </authorList>
    </citation>
    <scope>NUCLEOTIDE SEQUENCE [LARGE SCALE GENOMIC DNA]</scope>
    <source>
        <strain evidence="13 14">F 1598</strain>
    </source>
</reference>
<accession>A0A0C3F9Y2</accession>
<evidence type="ECO:0000256" key="6">
    <source>
        <dbReference type="ARBA" id="ARBA00023136"/>
    </source>
</evidence>
<dbReference type="AlphaFoldDB" id="A0A0C3F9Y2"/>
<sequence>MSSPNDIGDLIDKNANSRTLQPSAVGTQAALMTVVSIVTILAFNVLRPKNKIIYEPKVKYHVGNKQPPRISDSLFGWIPPLINTKEPELVDKIGLDAVAFLRFLRMFRYLFSCIAIVTCAVLIPINVTYTIKNSTSKDDYDILSMLTIRDVGGQFLFAHVVVSYIITGLVMFFVYINWVQMVKLRHEWFRSPEYAQSFYARTLTILHVPKNFQSDEGLRAIFESTKVPYPTTAVHIGRKVGKLPELIEYHNTTVRELEQVLVRYLKGGKIAKERPTIRIGGWLGMGGQKRDAIEFYTAKLKRTESAIEQYRDQIDARKAENYGFASMAAVPFAHIVARMLRHKHPKGTDIALAPNPKDIIWENMDKTDTQLFRKRTIGFFYLALVCFFNTAPLFVLSVLANLNSLQFFVPFIESWANASPISFAVVSGVLPPAVSGFFSFFMPIIVRWLSQYQGALTHSRLDRAVVGRYFAFLILSQLVVFTLIGVIFNSVRNLIIEANQHESITEIWDHLHTLPQNINTTYIDQSSYWLTYFPLRGFLVFFDLAQVLNLLWTSLKTRLFGRTPRDIREWTKPADFEYAVYYTNILFMGTVAMVFAPLAPLVVLAGALVFWMSSWVYKYQLMFVFTSKVESGGRLWNVMVNRLLVSVVLMQMLMILTIGLQYSDGFKSFFWVSTLPPILIIFIFKIYIKRKFINTFRYYMPTEDELRQVQLHSERADNKGHRLEKRFGHPALQSDLFTPMLHAKMMPLLADVYKGRIASDHALLNEYGGQKLEAQVVEGGVRFAAVDQRDLEYDPTLYQRDRGELDWDQRSFGATTMLGADASSIGPSKSMFYANPSGRGSPAPTYGRGSPAPSAYDRYASRGPTHYPGASSEIELSRIDTNADQLPLLMSQQGYFDGAPPRPVSSQNYHQQGGATSSPGAMQPRISPQGQYPPAPTMYRNEGDAYREAPVHRPYPQPPNRQQSNLSLQSRQAPSSYPVPHSRSPSAYSALQGADAQNMAGRGTYRQ</sequence>
<feature type="transmembrane region" description="Helical" evidence="9">
    <location>
        <begin position="469"/>
        <end position="488"/>
    </location>
</feature>
<comment type="subcellular location">
    <subcellularLocation>
        <location evidence="1">Membrane</location>
        <topology evidence="1">Multi-pass membrane protein</topology>
    </subcellularLocation>
</comment>
<dbReference type="Pfam" id="PF14703">
    <property type="entry name" value="PHM7_cyt"/>
    <property type="match status" value="1"/>
</dbReference>
<keyword evidence="14" id="KW-1185">Reference proteome</keyword>
<feature type="transmembrane region" description="Helical" evidence="9">
    <location>
        <begin position="109"/>
        <end position="131"/>
    </location>
</feature>
<feature type="transmembrane region" description="Helical" evidence="9">
    <location>
        <begin position="601"/>
        <end position="619"/>
    </location>
</feature>
<dbReference type="InParanoid" id="A0A0C3F9Y2"/>
<dbReference type="GO" id="GO:0005227">
    <property type="term" value="F:calcium-activated cation channel activity"/>
    <property type="evidence" value="ECO:0007669"/>
    <property type="project" value="InterPro"/>
</dbReference>
<dbReference type="InterPro" id="IPR027815">
    <property type="entry name" value="CSC1/OSCA1-like_cyt"/>
</dbReference>
<dbReference type="Proteomes" id="UP000054166">
    <property type="component" value="Unassembled WGS sequence"/>
</dbReference>
<feature type="region of interest" description="Disordered" evidence="8">
    <location>
        <begin position="893"/>
        <end position="1007"/>
    </location>
</feature>
<evidence type="ECO:0000259" key="11">
    <source>
        <dbReference type="Pfam" id="PF13967"/>
    </source>
</evidence>
<feature type="domain" description="CSC1/OSCA1-like N-terminal transmembrane" evidence="11">
    <location>
        <begin position="25"/>
        <end position="176"/>
    </location>
</feature>
<keyword evidence="5 9" id="KW-1133">Transmembrane helix</keyword>
<keyword evidence="3" id="KW-0813">Transport</keyword>
<dbReference type="Pfam" id="PF02714">
    <property type="entry name" value="RSN1_7TM"/>
    <property type="match status" value="1"/>
</dbReference>